<name>A0A7L4NVS4_9AVES</name>
<evidence type="ECO:0000313" key="3">
    <source>
        <dbReference type="Proteomes" id="UP000586704"/>
    </source>
</evidence>
<dbReference type="SMART" id="SM00449">
    <property type="entry name" value="SPRY"/>
    <property type="match status" value="1"/>
</dbReference>
<dbReference type="OrthoDB" id="6270329at2759"/>
<dbReference type="InterPro" id="IPR001870">
    <property type="entry name" value="B30.2/SPRY"/>
</dbReference>
<dbReference type="PRINTS" id="PR01407">
    <property type="entry name" value="BUTYPHLNCDUF"/>
</dbReference>
<dbReference type="Pfam" id="PF13765">
    <property type="entry name" value="PRY"/>
    <property type="match status" value="1"/>
</dbReference>
<sequence>EVTLDPRTASPDLLLSEDLRSLRLADGRRDLPDTPSRFTGSPSVLGSRGFSSGRHYWELEVGAVDSWAAGVALESVPRKDSLSRAMGKVWALRRDWHGGYTALHMPPTPLELQEQPRRVRIHLDCDAGTVTFYNTDNMEQLLQFKASFSERVFP</sequence>
<keyword evidence="2" id="KW-0436">Ligase</keyword>
<dbReference type="InterPro" id="IPR006574">
    <property type="entry name" value="PRY"/>
</dbReference>
<comment type="caution">
    <text evidence="2">The sequence shown here is derived from an EMBL/GenBank/DDBJ whole genome shotgun (WGS) entry which is preliminary data.</text>
</comment>
<dbReference type="InterPro" id="IPR050143">
    <property type="entry name" value="TRIM/RBCC"/>
</dbReference>
<accession>A0A7L4NVS4</accession>
<evidence type="ECO:0000313" key="2">
    <source>
        <dbReference type="EMBL" id="NXY92314.1"/>
    </source>
</evidence>
<dbReference type="SUPFAM" id="SSF49899">
    <property type="entry name" value="Concanavalin A-like lectins/glucanases"/>
    <property type="match status" value="1"/>
</dbReference>
<feature type="domain" description="B30.2/SPRY" evidence="1">
    <location>
        <begin position="1"/>
        <end position="154"/>
    </location>
</feature>
<dbReference type="InterPro" id="IPR003879">
    <property type="entry name" value="Butyrophylin_SPRY"/>
</dbReference>
<feature type="non-terminal residue" evidence="2">
    <location>
        <position position="154"/>
    </location>
</feature>
<dbReference type="FunFam" id="2.60.120.920:FF:000004">
    <property type="entry name" value="Butyrophilin subfamily 1 member A1"/>
    <property type="match status" value="1"/>
</dbReference>
<organism evidence="2 3">
    <name type="scientific">Ceyx cyanopectus</name>
    <name type="common">Indigo-banded kingfisher</name>
    <dbReference type="NCBI Taxonomy" id="390723"/>
    <lineage>
        <taxon>Eukaryota</taxon>
        <taxon>Metazoa</taxon>
        <taxon>Chordata</taxon>
        <taxon>Craniata</taxon>
        <taxon>Vertebrata</taxon>
        <taxon>Euteleostomi</taxon>
        <taxon>Archelosauria</taxon>
        <taxon>Archosauria</taxon>
        <taxon>Dinosauria</taxon>
        <taxon>Saurischia</taxon>
        <taxon>Theropoda</taxon>
        <taxon>Coelurosauria</taxon>
        <taxon>Aves</taxon>
        <taxon>Neognathae</taxon>
        <taxon>Neoaves</taxon>
        <taxon>Telluraves</taxon>
        <taxon>Coraciimorphae</taxon>
        <taxon>Coraciiformes</taxon>
        <taxon>Alcedinidae</taxon>
        <taxon>Ceyx</taxon>
    </lineage>
</organism>
<dbReference type="Gene3D" id="2.60.120.920">
    <property type="match status" value="1"/>
</dbReference>
<proteinExistence type="predicted"/>
<dbReference type="EMBL" id="VYZU01371116">
    <property type="protein sequence ID" value="NXY92314.1"/>
    <property type="molecule type" value="Genomic_DNA"/>
</dbReference>
<dbReference type="Proteomes" id="UP000586704">
    <property type="component" value="Unassembled WGS sequence"/>
</dbReference>
<dbReference type="InterPro" id="IPR003877">
    <property type="entry name" value="SPRY_dom"/>
</dbReference>
<reference evidence="2 3" key="1">
    <citation type="submission" date="2020-02" db="EMBL/GenBank/DDBJ databases">
        <title>Bird 10,000 Genomes (B10K) Project - Family phase.</title>
        <authorList>
            <person name="Zhang G."/>
        </authorList>
    </citation>
    <scope>NUCLEOTIDE SEQUENCE [LARGE SCALE GENOMIC DNA]</scope>
    <source>
        <strain evidence="2">B10K-DU-013-51</strain>
        <tissue evidence="2">Mixed tissue sample</tissue>
    </source>
</reference>
<dbReference type="PROSITE" id="PS50188">
    <property type="entry name" value="B302_SPRY"/>
    <property type="match status" value="1"/>
</dbReference>
<dbReference type="PANTHER" id="PTHR24103">
    <property type="entry name" value="E3 UBIQUITIN-PROTEIN LIGASE TRIM"/>
    <property type="match status" value="1"/>
</dbReference>
<dbReference type="Pfam" id="PF00622">
    <property type="entry name" value="SPRY"/>
    <property type="match status" value="1"/>
</dbReference>
<dbReference type="AlphaFoldDB" id="A0A7L4NVS4"/>
<gene>
    <name evidence="2" type="primary">Trim39_2</name>
    <name evidence="2" type="ORF">CEYCYA_R09874</name>
</gene>
<dbReference type="SMART" id="SM00589">
    <property type="entry name" value="PRY"/>
    <property type="match status" value="1"/>
</dbReference>
<keyword evidence="3" id="KW-1185">Reference proteome</keyword>
<dbReference type="InterPro" id="IPR043136">
    <property type="entry name" value="B30.2/SPRY_sf"/>
</dbReference>
<feature type="non-terminal residue" evidence="2">
    <location>
        <position position="1"/>
    </location>
</feature>
<dbReference type="InterPro" id="IPR013320">
    <property type="entry name" value="ConA-like_dom_sf"/>
</dbReference>
<protein>
    <submittedName>
        <fullName evidence="2">TRI39 ligase</fullName>
    </submittedName>
</protein>
<dbReference type="GO" id="GO:0016874">
    <property type="term" value="F:ligase activity"/>
    <property type="evidence" value="ECO:0007669"/>
    <property type="project" value="UniProtKB-KW"/>
</dbReference>
<evidence type="ECO:0000259" key="1">
    <source>
        <dbReference type="PROSITE" id="PS50188"/>
    </source>
</evidence>